<dbReference type="InterPro" id="IPR054135">
    <property type="entry name" value="ToxA_barrel"/>
</dbReference>
<dbReference type="Pfam" id="PF20900">
    <property type="entry name" value="PMT_C3"/>
    <property type="match status" value="1"/>
</dbReference>
<organism evidence="5 6">
    <name type="scientific">Bacteroides fragilis</name>
    <dbReference type="NCBI Taxonomy" id="817"/>
    <lineage>
        <taxon>Bacteria</taxon>
        <taxon>Pseudomonadati</taxon>
        <taxon>Bacteroidota</taxon>
        <taxon>Bacteroidia</taxon>
        <taxon>Bacteroidales</taxon>
        <taxon>Bacteroidaceae</taxon>
        <taxon>Bacteroides</taxon>
    </lineage>
</organism>
<dbReference type="SUPFAM" id="SSF159501">
    <property type="entry name" value="EreA/ChaN-like"/>
    <property type="match status" value="1"/>
</dbReference>
<dbReference type="Gene3D" id="3.40.50.11550">
    <property type="match status" value="1"/>
</dbReference>
<protein>
    <submittedName>
        <fullName evidence="5">Uncharacterized protein</fullName>
    </submittedName>
</protein>
<dbReference type="Pfam" id="PF20178">
    <property type="entry name" value="ToxA_N"/>
    <property type="match status" value="1"/>
</dbReference>
<feature type="domain" description="Dermonecrotic toxin-like C2" evidence="2">
    <location>
        <begin position="715"/>
        <end position="1085"/>
    </location>
</feature>
<accession>A0A396BU61</accession>
<sequence>MDKLATFYSAFEIESRSADTIFRELCQPADYKKLNEGSWKEAFVNRYGEMMAAAPNMRRMTARLINEGLKAKGYAEVDAEHTYFVTFTDGYKNAGDTVYRHNTSQFKESYSLVDTAIFDIFRNDWWNPWAELANDRTNGIYSVGKEGPEWGPSNKLPFSSQVIANILYYDKIVSNSYPGEFDTFWNKYSNLYRDFLADSFLASALIQYRARLLTDEGFALLRNFYYGNYQQDCKVIKLDIFGYYASDIICIYLGTERMILYIPGANMPFREFVSMKEMKSWIAEQLRMPGSREALLRHFQIYDYFDGATFYGLITIFRLITEGNNDWNPQDKIIYKEQTYNLKDDVFGAMRNQVKKRTDSDKLQNPMSNPDYVMEFGYFFLSQVPMISMILPEAPVPFDIDASHTPLGLSSRLVLETNKLPEPHQNSGSRVDSDTFRALDTLRICNLMADHLKKLSRPADKIPAFASETQAITTRFGLNATQQEAQNPGNEPKLPIDGQPAHIRLVRLANDTQPLAVLSEHAGNQYNLLDTLTLEKVEGQLVSAVKDEATGKTYYTANGYFRGYLPYQPYRFAFEYLWTPAHFRDNLGELSGILPLVLSNVYDLLESIQTSVTLRQMQVAALELIQAVNAYTAGGTGDLPYKDTLGTVKMQAINTFFLEGMGLLQESLLDELPVIGAQAMGYIYEAGIEEMAGENRELTATLLRYAHYDDVIPFYGGGFNGKLTETLSYPPLYVVGSLDDFNRLSEKYFEQEPYKSSGLKDNKSVFLNALNETHLKGLLEPCFIYDNKLYIGCSYEEIVYTVSEASCNKNSDFTTHPLTVLRMLKELSGNAVDPGAGLISKYALPEYYRFIADCRLKTMCGVYHLTENFNFSSWDADYGESFGKEFEIKEGETSQQAVQRQIGVLLAGKGCALPANADGIKFFLDNLQMFTAAGVTCIGVTSLFGDLIQKEIDMYLTEGLMNHRLNAILLTLDKGQADGQFRRLLTTARTKNLSLLPLGQSDGSVAEESNGYTHLYFRGATLLNAFRQLPDTGKVVFFTHQYMMFSTPGINAPLPGLTQCLHIPGAWVDGDGQLHHYADSSGRSVLSEAEKWGEVDGEILPIIDNNPDPADILLHLMPEDGKVLGLKVFSLSDIEIPTPTSREALLKKTVDEANWPALKQDVDAIKTAVSGLVTQEATMGATESVEINRQLEILGYQPGNGATLTWWIRGKDDKSYLPYFHTAPTVIIGNNEYVVDVAHLQFIYIQDEGVIMLPVEEWAMEICARAFALNPYLVYGMKTESELSQYSPFVFIAPRLPE</sequence>
<dbReference type="InterPro" id="IPR048461">
    <property type="entry name" value="ToxA-like_C2"/>
</dbReference>
<dbReference type="SUPFAM" id="SSF54001">
    <property type="entry name" value="Cysteine proteinases"/>
    <property type="match status" value="1"/>
</dbReference>
<evidence type="ECO:0000259" key="3">
    <source>
        <dbReference type="Pfam" id="PF20900"/>
    </source>
</evidence>
<feature type="domain" description="Dermonecrotic toxin barrel-like" evidence="4">
    <location>
        <begin position="468"/>
        <end position="555"/>
    </location>
</feature>
<dbReference type="InterPro" id="IPR038765">
    <property type="entry name" value="Papain-like_cys_pep_sf"/>
</dbReference>
<evidence type="ECO:0000259" key="2">
    <source>
        <dbReference type="Pfam" id="PF20899"/>
    </source>
</evidence>
<dbReference type="EMBL" id="QRJE01000032">
    <property type="protein sequence ID" value="RHH07928.1"/>
    <property type="molecule type" value="Genomic_DNA"/>
</dbReference>
<evidence type="ECO:0000313" key="5">
    <source>
        <dbReference type="EMBL" id="RHH07928.1"/>
    </source>
</evidence>
<evidence type="ECO:0000259" key="1">
    <source>
        <dbReference type="Pfam" id="PF20178"/>
    </source>
</evidence>
<dbReference type="Pfam" id="PF20899">
    <property type="entry name" value="PMT_C2"/>
    <property type="match status" value="1"/>
</dbReference>
<evidence type="ECO:0000259" key="4">
    <source>
        <dbReference type="Pfam" id="PF22771"/>
    </source>
</evidence>
<reference evidence="5 6" key="1">
    <citation type="submission" date="2018-08" db="EMBL/GenBank/DDBJ databases">
        <title>A genome reference for cultivated species of the human gut microbiota.</title>
        <authorList>
            <person name="Zou Y."/>
            <person name="Xue W."/>
            <person name="Luo G."/>
        </authorList>
    </citation>
    <scope>NUCLEOTIDE SEQUENCE [LARGE SCALE GENOMIC DNA]</scope>
    <source>
        <strain evidence="5 6">AM18-6</strain>
    </source>
</reference>
<dbReference type="Proteomes" id="UP000266644">
    <property type="component" value="Unassembled WGS sequence"/>
</dbReference>
<dbReference type="Pfam" id="PF22771">
    <property type="entry name" value="ToxA_barrel"/>
    <property type="match status" value="1"/>
</dbReference>
<dbReference type="InterPro" id="IPR048460">
    <property type="entry name" value="ToxA_C3"/>
</dbReference>
<comment type="caution">
    <text evidence="5">The sequence shown here is derived from an EMBL/GenBank/DDBJ whole genome shotgun (WGS) entry which is preliminary data.</text>
</comment>
<dbReference type="InterPro" id="IPR046673">
    <property type="entry name" value="ToxA_N"/>
</dbReference>
<dbReference type="SMR" id="A0A396BU61"/>
<dbReference type="SUPFAM" id="SSF158842">
    <property type="entry name" value="PMT central region-like"/>
    <property type="match status" value="1"/>
</dbReference>
<proteinExistence type="predicted"/>
<evidence type="ECO:0000313" key="6">
    <source>
        <dbReference type="Proteomes" id="UP000266644"/>
    </source>
</evidence>
<dbReference type="Gene3D" id="3.10.670.10">
    <property type="entry name" value="Secreted effector protein ssei"/>
    <property type="match status" value="1"/>
</dbReference>
<feature type="domain" description="Dermonecrotic toxin C3" evidence="3">
    <location>
        <begin position="1121"/>
        <end position="1296"/>
    </location>
</feature>
<dbReference type="RefSeq" id="WP_122330612.1">
    <property type="nucleotide sequence ID" value="NZ_QRJE01000032.1"/>
</dbReference>
<feature type="domain" description="Dermonecrotic toxin N-terminal" evidence="1">
    <location>
        <begin position="52"/>
        <end position="301"/>
    </location>
</feature>
<name>A0A396BU61_BACFG</name>
<gene>
    <name evidence="5" type="ORF">DW228_18520</name>
</gene>